<dbReference type="Proteomes" id="UP000187209">
    <property type="component" value="Unassembled WGS sequence"/>
</dbReference>
<name>A0A1R2D0H8_9CILI</name>
<dbReference type="InterPro" id="IPR058533">
    <property type="entry name" value="Cation_efflux_TM"/>
</dbReference>
<accession>A0A1R2D0H8</accession>
<dbReference type="GO" id="GO:0016020">
    <property type="term" value="C:membrane"/>
    <property type="evidence" value="ECO:0007669"/>
    <property type="project" value="UniProtKB-SubCell"/>
</dbReference>
<keyword evidence="3 6" id="KW-0812">Transmembrane</keyword>
<dbReference type="EMBL" id="MPUH01000021">
    <property type="protein sequence ID" value="OMJ94752.1"/>
    <property type="molecule type" value="Genomic_DNA"/>
</dbReference>
<keyword evidence="4 6" id="KW-1133">Transmembrane helix</keyword>
<comment type="caution">
    <text evidence="8">The sequence shown here is derived from an EMBL/GenBank/DDBJ whole genome shotgun (WGS) entry which is preliminary data.</text>
</comment>
<keyword evidence="5 6" id="KW-0472">Membrane</keyword>
<evidence type="ECO:0000313" key="9">
    <source>
        <dbReference type="Proteomes" id="UP000187209"/>
    </source>
</evidence>
<reference evidence="8 9" key="1">
    <citation type="submission" date="2016-11" db="EMBL/GenBank/DDBJ databases">
        <title>The macronuclear genome of Stentor coeruleus: a giant cell with tiny introns.</title>
        <authorList>
            <person name="Slabodnick M."/>
            <person name="Ruby J.G."/>
            <person name="Reiff S.B."/>
            <person name="Swart E.C."/>
            <person name="Gosai S."/>
            <person name="Prabakaran S."/>
            <person name="Witkowska E."/>
            <person name="Larue G.E."/>
            <person name="Fisher S."/>
            <person name="Freeman R.M."/>
            <person name="Gunawardena J."/>
            <person name="Chu W."/>
            <person name="Stover N.A."/>
            <person name="Gregory B.D."/>
            <person name="Nowacki M."/>
            <person name="Derisi J."/>
            <person name="Roy S.W."/>
            <person name="Marshall W.F."/>
            <person name="Sood P."/>
        </authorList>
    </citation>
    <scope>NUCLEOTIDE SEQUENCE [LARGE SCALE GENOMIC DNA]</scope>
    <source>
        <strain evidence="8">WM001</strain>
    </source>
</reference>
<dbReference type="OrthoDB" id="435980at2759"/>
<evidence type="ECO:0000256" key="1">
    <source>
        <dbReference type="ARBA" id="ARBA00004141"/>
    </source>
</evidence>
<evidence type="ECO:0000256" key="2">
    <source>
        <dbReference type="ARBA" id="ARBA00022448"/>
    </source>
</evidence>
<dbReference type="InterPro" id="IPR040177">
    <property type="entry name" value="SLC30A9"/>
</dbReference>
<feature type="transmembrane region" description="Helical" evidence="6">
    <location>
        <begin position="91"/>
        <end position="112"/>
    </location>
</feature>
<dbReference type="GO" id="GO:0005783">
    <property type="term" value="C:endoplasmic reticulum"/>
    <property type="evidence" value="ECO:0007669"/>
    <property type="project" value="TreeGrafter"/>
</dbReference>
<dbReference type="SUPFAM" id="SSF161111">
    <property type="entry name" value="Cation efflux protein transmembrane domain-like"/>
    <property type="match status" value="1"/>
</dbReference>
<dbReference type="GO" id="GO:0006882">
    <property type="term" value="P:intracellular zinc ion homeostasis"/>
    <property type="evidence" value="ECO:0007669"/>
    <property type="project" value="TreeGrafter"/>
</dbReference>
<proteinExistence type="predicted"/>
<gene>
    <name evidence="8" type="ORF">SteCoe_1931</name>
</gene>
<evidence type="ECO:0000313" key="8">
    <source>
        <dbReference type="EMBL" id="OMJ94752.1"/>
    </source>
</evidence>
<evidence type="ECO:0000256" key="5">
    <source>
        <dbReference type="ARBA" id="ARBA00023136"/>
    </source>
</evidence>
<organism evidence="8 9">
    <name type="scientific">Stentor coeruleus</name>
    <dbReference type="NCBI Taxonomy" id="5963"/>
    <lineage>
        <taxon>Eukaryota</taxon>
        <taxon>Sar</taxon>
        <taxon>Alveolata</taxon>
        <taxon>Ciliophora</taxon>
        <taxon>Postciliodesmatophora</taxon>
        <taxon>Heterotrichea</taxon>
        <taxon>Heterotrichida</taxon>
        <taxon>Stentoridae</taxon>
        <taxon>Stentor</taxon>
    </lineage>
</organism>
<dbReference type="GO" id="GO:0008324">
    <property type="term" value="F:monoatomic cation transmembrane transporter activity"/>
    <property type="evidence" value="ECO:0007669"/>
    <property type="project" value="InterPro"/>
</dbReference>
<evidence type="ECO:0000259" key="7">
    <source>
        <dbReference type="Pfam" id="PF01545"/>
    </source>
</evidence>
<dbReference type="GO" id="GO:0006829">
    <property type="term" value="P:zinc ion transport"/>
    <property type="evidence" value="ECO:0007669"/>
    <property type="project" value="InterPro"/>
</dbReference>
<evidence type="ECO:0000256" key="3">
    <source>
        <dbReference type="ARBA" id="ARBA00022692"/>
    </source>
</evidence>
<keyword evidence="9" id="KW-1185">Reference proteome</keyword>
<dbReference type="Gene3D" id="1.20.1510.10">
    <property type="entry name" value="Cation efflux protein transmembrane domain"/>
    <property type="match status" value="1"/>
</dbReference>
<feature type="domain" description="Cation efflux protein transmembrane" evidence="7">
    <location>
        <begin position="25"/>
        <end position="242"/>
    </location>
</feature>
<dbReference type="PANTHER" id="PTHR13414">
    <property type="entry name" value="HUEL-CATION TRANSPORTER"/>
    <property type="match status" value="1"/>
</dbReference>
<evidence type="ECO:0000256" key="4">
    <source>
        <dbReference type="ARBA" id="ARBA00022989"/>
    </source>
</evidence>
<keyword evidence="2" id="KW-0813">Transport</keyword>
<protein>
    <recommendedName>
        <fullName evidence="7">Cation efflux protein transmembrane domain-containing protein</fullName>
    </recommendedName>
</protein>
<dbReference type="PANTHER" id="PTHR13414:SF9">
    <property type="entry name" value="PROTON-COUPLED ZINC ANTIPORTER SLC30A9, MITOCHONDRIAL"/>
    <property type="match status" value="1"/>
</dbReference>
<dbReference type="AlphaFoldDB" id="A0A1R2D0H8"/>
<feature type="transmembrane region" description="Helical" evidence="6">
    <location>
        <begin position="124"/>
        <end position="144"/>
    </location>
</feature>
<dbReference type="InterPro" id="IPR027469">
    <property type="entry name" value="Cation_efflux_TMD_sf"/>
</dbReference>
<comment type="subcellular location">
    <subcellularLocation>
        <location evidence="1">Membrane</location>
        <topology evidence="1">Multi-pass membrane protein</topology>
    </subcellularLocation>
</comment>
<evidence type="ECO:0000256" key="6">
    <source>
        <dbReference type="SAM" id="Phobius"/>
    </source>
</evidence>
<sequence>MKAFRIFRGLTEFKDVSSSMIKRELAADGIQNALKAGAYYFSGSQAVKAELMRAAIDFLNHLVMFSTNNRASQKPDENYNYGYKKLKNMAVLFPGVCFGLSGLYNFIGPLLILNSGLGIPELHMGATSLSIILLSALGEFYLFYKNLGDVIKDNKSSFYKSSVDRAKLSFNIMMKKKTIDPIQDAIVSENVLALAGVSMPLLSSIICYTTGIGWVDLFGQAGNGIVQMYLGYLICRENIQILSGKSIDKKNKQIIVDILRGRDEVSDIADFKTEYIGDDAVKISAAVRYNSKEIANNIIEVFEKDIEKLTLDPKKQQEIRQLLMKSTDLLFTHTTEIIKNMEEDVQREFPNATVIDLELSKSNIKAEYQGKVSLSTSNTYKDKALKEDLSNK</sequence>
<dbReference type="Pfam" id="PF01545">
    <property type="entry name" value="Cation_efflux"/>
    <property type="match status" value="1"/>
</dbReference>